<evidence type="ECO:0000256" key="1">
    <source>
        <dbReference type="SAM" id="MobiDB-lite"/>
    </source>
</evidence>
<accession>A0ABP0W973</accession>
<name>A0ABP0W973_9BRYO</name>
<protein>
    <recommendedName>
        <fullName evidence="4">Glycine-rich protein</fullName>
    </recommendedName>
</protein>
<proteinExistence type="predicted"/>
<keyword evidence="3" id="KW-1185">Reference proteome</keyword>
<organism evidence="2 3">
    <name type="scientific">Sphagnum jensenii</name>
    <dbReference type="NCBI Taxonomy" id="128206"/>
    <lineage>
        <taxon>Eukaryota</taxon>
        <taxon>Viridiplantae</taxon>
        <taxon>Streptophyta</taxon>
        <taxon>Embryophyta</taxon>
        <taxon>Bryophyta</taxon>
        <taxon>Sphagnophytina</taxon>
        <taxon>Sphagnopsida</taxon>
        <taxon>Sphagnales</taxon>
        <taxon>Sphagnaceae</taxon>
        <taxon>Sphagnum</taxon>
    </lineage>
</organism>
<evidence type="ECO:0008006" key="4">
    <source>
        <dbReference type="Google" id="ProtNLM"/>
    </source>
</evidence>
<sequence length="96" mass="9962">MGAPGADRPPRGPPREGERPPWFGDREGYRSSSGFGGEKGGVPGDYRPDFQSGGGCGFGRGGGGFNSRAPSATTECAFMKVICQFDTAAGFPKITQ</sequence>
<gene>
    <name evidence="2" type="ORF">CSSPJE1EN1_LOCUS8842</name>
</gene>
<feature type="region of interest" description="Disordered" evidence="1">
    <location>
        <begin position="1"/>
        <end position="48"/>
    </location>
</feature>
<dbReference type="Proteomes" id="UP001497444">
    <property type="component" value="Chromosome 15"/>
</dbReference>
<feature type="compositionally biased region" description="Basic and acidic residues" evidence="1">
    <location>
        <begin position="8"/>
        <end position="29"/>
    </location>
</feature>
<reference evidence="2" key="1">
    <citation type="submission" date="2024-02" db="EMBL/GenBank/DDBJ databases">
        <authorList>
            <consortium name="ELIXIR-Norway"/>
            <consortium name="Elixir Norway"/>
        </authorList>
    </citation>
    <scope>NUCLEOTIDE SEQUENCE</scope>
</reference>
<dbReference type="EMBL" id="OZ020110">
    <property type="protein sequence ID" value="CAK9263364.1"/>
    <property type="molecule type" value="Genomic_DNA"/>
</dbReference>
<evidence type="ECO:0000313" key="2">
    <source>
        <dbReference type="EMBL" id="CAK9263364.1"/>
    </source>
</evidence>
<evidence type="ECO:0000313" key="3">
    <source>
        <dbReference type="Proteomes" id="UP001497444"/>
    </source>
</evidence>
<feature type="compositionally biased region" description="Gly residues" evidence="1">
    <location>
        <begin position="34"/>
        <end position="43"/>
    </location>
</feature>